<protein>
    <submittedName>
        <fullName evidence="2">Uncharacterized protein</fullName>
    </submittedName>
</protein>
<dbReference type="Proteomes" id="UP000197783">
    <property type="component" value="Unassembled WGS sequence"/>
</dbReference>
<accession>A0A245ZLS7</accession>
<comment type="caution">
    <text evidence="2">The sequence shown here is derived from an EMBL/GenBank/DDBJ whole genome shotgun (WGS) entry which is preliminary data.</text>
</comment>
<feature type="region of interest" description="Disordered" evidence="1">
    <location>
        <begin position="50"/>
        <end position="82"/>
    </location>
</feature>
<name>A0A245ZLS7_9SPHN</name>
<evidence type="ECO:0000313" key="3">
    <source>
        <dbReference type="Proteomes" id="UP000197783"/>
    </source>
</evidence>
<gene>
    <name evidence="2" type="ORF">SPMU_16800</name>
</gene>
<keyword evidence="3" id="KW-1185">Reference proteome</keyword>
<evidence type="ECO:0000256" key="1">
    <source>
        <dbReference type="SAM" id="MobiDB-lite"/>
    </source>
</evidence>
<dbReference type="EMBL" id="NBBJ01000002">
    <property type="protein sequence ID" value="OWK30691.1"/>
    <property type="molecule type" value="Genomic_DNA"/>
</dbReference>
<proteinExistence type="predicted"/>
<reference evidence="2 3" key="1">
    <citation type="submission" date="2017-03" db="EMBL/GenBank/DDBJ databases">
        <title>Genome sequence of Sphingomonas mucosissima DSM 17494.</title>
        <authorList>
            <person name="Poehlein A."/>
            <person name="Wuebbeler J.H."/>
            <person name="Steinbuechel A."/>
            <person name="Daniel R."/>
        </authorList>
    </citation>
    <scope>NUCLEOTIDE SEQUENCE [LARGE SCALE GENOMIC DNA]</scope>
    <source>
        <strain evidence="2 3">DSM 17494</strain>
    </source>
</reference>
<dbReference type="AlphaFoldDB" id="A0A245ZLS7"/>
<sequence length="82" mass="9317">MRQAIVIPGASWHDEAAEECSRCPINRVIPALCRDPRFHTLNTLKSAARLMPEPARHGPMRFADVPYDGQRRFNPLNNNPHS</sequence>
<evidence type="ECO:0000313" key="2">
    <source>
        <dbReference type="EMBL" id="OWK30691.1"/>
    </source>
</evidence>
<organism evidence="2 3">
    <name type="scientific">Sphingomonas mucosissima</name>
    <dbReference type="NCBI Taxonomy" id="370959"/>
    <lineage>
        <taxon>Bacteria</taxon>
        <taxon>Pseudomonadati</taxon>
        <taxon>Pseudomonadota</taxon>
        <taxon>Alphaproteobacteria</taxon>
        <taxon>Sphingomonadales</taxon>
        <taxon>Sphingomonadaceae</taxon>
        <taxon>Sphingomonas</taxon>
    </lineage>
</organism>